<gene>
    <name evidence="1" type="ORF">NMY3_03027</name>
</gene>
<reference evidence="2" key="1">
    <citation type="submission" date="2015-10" db="EMBL/GenBank/DDBJ databases">
        <title>Niche specialization of a soil ammonia-oxidizing archaeon, Candidatus Nitrosocosmicus oleophilus.</title>
        <authorList>
            <person name="Jung M.-Y."/>
            <person name="Rhee S.-K."/>
        </authorList>
    </citation>
    <scope>NUCLEOTIDE SEQUENCE [LARGE SCALE GENOMIC DNA]</scope>
    <source>
        <strain evidence="2">MY3</strain>
    </source>
</reference>
<dbReference type="AlphaFoldDB" id="A0A654M061"/>
<evidence type="ECO:0000313" key="2">
    <source>
        <dbReference type="Proteomes" id="UP000058925"/>
    </source>
</evidence>
<name>A0A654M061_9ARCH</name>
<keyword evidence="2" id="KW-1185">Reference proteome</keyword>
<dbReference type="KEGG" id="taa:NMY3_03027"/>
<protein>
    <submittedName>
        <fullName evidence="1">Uncharacterized protein</fullName>
    </submittedName>
</protein>
<evidence type="ECO:0000313" key="1">
    <source>
        <dbReference type="EMBL" id="ALI37214.1"/>
    </source>
</evidence>
<accession>A0A654M061</accession>
<dbReference type="EMBL" id="CP012850">
    <property type="protein sequence ID" value="ALI37214.1"/>
    <property type="molecule type" value="Genomic_DNA"/>
</dbReference>
<dbReference type="Proteomes" id="UP000058925">
    <property type="component" value="Chromosome"/>
</dbReference>
<organism evidence="1 2">
    <name type="scientific">Candidatus Nitrosocosmicus oleophilus</name>
    <dbReference type="NCBI Taxonomy" id="1353260"/>
    <lineage>
        <taxon>Archaea</taxon>
        <taxon>Nitrososphaerota</taxon>
        <taxon>Nitrososphaeria</taxon>
        <taxon>Nitrososphaerales</taxon>
        <taxon>Nitrososphaeraceae</taxon>
        <taxon>Candidatus Nitrosocosmicus</taxon>
    </lineage>
</organism>
<sequence>MLNVKNLSELEASKVMEEWLDKCDIVRKLDFEPRIKIHSIIKGNKGYNPISYQKLIVDNNALYFLLESRIDIVR</sequence>
<proteinExistence type="predicted"/>